<dbReference type="RefSeq" id="WP_146649556.1">
    <property type="nucleotide sequence ID" value="NZ_CP012333.1"/>
</dbReference>
<name>A0A0K1PYL5_9BACT</name>
<dbReference type="Proteomes" id="UP000064967">
    <property type="component" value="Chromosome"/>
</dbReference>
<proteinExistence type="predicted"/>
<dbReference type="AlphaFoldDB" id="A0A0K1PYL5"/>
<accession>A0A0K1PYL5</accession>
<dbReference type="KEGG" id="llu:AKJ09_05287"/>
<keyword evidence="3" id="KW-1185">Reference proteome</keyword>
<protein>
    <submittedName>
        <fullName evidence="2">Uncharacterized protein</fullName>
    </submittedName>
</protein>
<evidence type="ECO:0000313" key="2">
    <source>
        <dbReference type="EMBL" id="AKU98623.1"/>
    </source>
</evidence>
<sequence length="193" mass="20803">MRAGGRLLILPFLVVVASDCRRASESEAPMPPSVELRAGQMEVRAKSVLLAPNAPRTEPRRVASAPKSSRAPLPRSEAHRVRLDRGGVRVPVPAPDLTSGRRIHLTLRDCITDLAPGINYQVFLGEPSPEHYVGGITFFDAVRRRVTDRLGDVTDIAERLAAEGGAWEVTIVPVGVASRAAHPTVGDVLLVSR</sequence>
<evidence type="ECO:0000313" key="3">
    <source>
        <dbReference type="Proteomes" id="UP000064967"/>
    </source>
</evidence>
<feature type="region of interest" description="Disordered" evidence="1">
    <location>
        <begin position="54"/>
        <end position="78"/>
    </location>
</feature>
<organism evidence="2 3">
    <name type="scientific">Labilithrix luteola</name>
    <dbReference type="NCBI Taxonomy" id="1391654"/>
    <lineage>
        <taxon>Bacteria</taxon>
        <taxon>Pseudomonadati</taxon>
        <taxon>Myxococcota</taxon>
        <taxon>Polyangia</taxon>
        <taxon>Polyangiales</taxon>
        <taxon>Labilitrichaceae</taxon>
        <taxon>Labilithrix</taxon>
    </lineage>
</organism>
<gene>
    <name evidence="2" type="ORF">AKJ09_05287</name>
</gene>
<evidence type="ECO:0000256" key="1">
    <source>
        <dbReference type="SAM" id="MobiDB-lite"/>
    </source>
</evidence>
<reference evidence="2 3" key="1">
    <citation type="submission" date="2015-08" db="EMBL/GenBank/DDBJ databases">
        <authorList>
            <person name="Babu N.S."/>
            <person name="Beckwith C.J."/>
            <person name="Beseler K.G."/>
            <person name="Brison A."/>
            <person name="Carone J.V."/>
            <person name="Caskin T.P."/>
            <person name="Diamond M."/>
            <person name="Durham M.E."/>
            <person name="Foxe J.M."/>
            <person name="Go M."/>
            <person name="Henderson B.A."/>
            <person name="Jones I.B."/>
            <person name="McGettigan J.A."/>
            <person name="Micheletti S.J."/>
            <person name="Nasrallah M.E."/>
            <person name="Ortiz D."/>
            <person name="Piller C.R."/>
            <person name="Privatt S.R."/>
            <person name="Schneider S.L."/>
            <person name="Sharp S."/>
            <person name="Smith T.C."/>
            <person name="Stanton J.D."/>
            <person name="Ullery H.E."/>
            <person name="Wilson R.J."/>
            <person name="Serrano M.G."/>
            <person name="Buck G."/>
            <person name="Lee V."/>
            <person name="Wang Y."/>
            <person name="Carvalho R."/>
            <person name="Voegtly L."/>
            <person name="Shi R."/>
            <person name="Duckworth R."/>
            <person name="Johnson A."/>
            <person name="Loviza R."/>
            <person name="Walstead R."/>
            <person name="Shah Z."/>
            <person name="Kiflezghi M."/>
            <person name="Wade K."/>
            <person name="Ball S.L."/>
            <person name="Bradley K.W."/>
            <person name="Asai D.J."/>
            <person name="Bowman C.A."/>
            <person name="Russell D.A."/>
            <person name="Pope W.H."/>
            <person name="Jacobs-Sera D."/>
            <person name="Hendrix R.W."/>
            <person name="Hatfull G.F."/>
        </authorList>
    </citation>
    <scope>NUCLEOTIDE SEQUENCE [LARGE SCALE GENOMIC DNA]</scope>
    <source>
        <strain evidence="2 3">DSM 27648</strain>
    </source>
</reference>
<dbReference type="EMBL" id="CP012333">
    <property type="protein sequence ID" value="AKU98623.1"/>
    <property type="molecule type" value="Genomic_DNA"/>
</dbReference>